<gene>
    <name evidence="1" type="ORF">GK047_26380</name>
</gene>
<sequence length="441" mass="50628">MKRVITFTFILVMTVVVGLSGCSSPFSQRSVVDNQTATEPQGDAQNDSDQVELTMWSYYDGWEPLIRKFTNKYHGVKVKVETFTYSTYKDKYLQSLIDGHPPDIFVIDSNQFGEFNAIEGLENLLAKPYEAGGYQDDFSPYLWESNKSFDQKQLIGFPYASSPSVTYYRADLLQQYGFPSDPEELGHFMEKPENWIEMAKVLKEHDIWISLWPTDVLELYEHSKGLYDSDFNYQRNDYRFGELFNTSKKISELGLDANVDIWQEGGKKLVRDNKLAMLYMGTWGLQKLQTWFPEQAGKWRETKLPFQLYGWQNSSNFSLSSLSKHKNLAWKFIEFAVTQSSMDGIDATLPAYLPARNKVKQIPIPNEFLGGQTTNALHVELASKMIEHVVTPIDQEANAMWEGIMNKGIENDDSISQVQEAAMKELNGRFGRDIEILLKGR</sequence>
<dbReference type="SUPFAM" id="SSF53850">
    <property type="entry name" value="Periplasmic binding protein-like II"/>
    <property type="match status" value="1"/>
</dbReference>
<dbReference type="Gene3D" id="3.40.190.10">
    <property type="entry name" value="Periplasmic binding protein-like II"/>
    <property type="match status" value="1"/>
</dbReference>
<proteinExistence type="predicted"/>
<name>A0A6G4A4S9_9BACL</name>
<organism evidence="1">
    <name type="scientific">Paenibacillus sp. SYP-B3998</name>
    <dbReference type="NCBI Taxonomy" id="2678564"/>
    <lineage>
        <taxon>Bacteria</taxon>
        <taxon>Bacillati</taxon>
        <taxon>Bacillota</taxon>
        <taxon>Bacilli</taxon>
        <taxon>Bacillales</taxon>
        <taxon>Paenibacillaceae</taxon>
        <taxon>Paenibacillus</taxon>
    </lineage>
</organism>
<dbReference type="InterPro" id="IPR050490">
    <property type="entry name" value="Bact_solute-bd_prot1"/>
</dbReference>
<dbReference type="PANTHER" id="PTHR43649:SF17">
    <property type="entry name" value="ABC TRANSPORTER SOLUTE BINDING PROTEIN-SUGAR TRANSPORT"/>
    <property type="match status" value="1"/>
</dbReference>
<dbReference type="PROSITE" id="PS51257">
    <property type="entry name" value="PROKAR_LIPOPROTEIN"/>
    <property type="match status" value="1"/>
</dbReference>
<dbReference type="PANTHER" id="PTHR43649">
    <property type="entry name" value="ARABINOSE-BINDING PROTEIN-RELATED"/>
    <property type="match status" value="1"/>
</dbReference>
<protein>
    <submittedName>
        <fullName evidence="1">Carbohydrate ABC transporter substrate-binding protein</fullName>
    </submittedName>
</protein>
<dbReference type="Pfam" id="PF13416">
    <property type="entry name" value="SBP_bac_8"/>
    <property type="match status" value="1"/>
</dbReference>
<comment type="caution">
    <text evidence="1">The sequence shown here is derived from an EMBL/GenBank/DDBJ whole genome shotgun (WGS) entry which is preliminary data.</text>
</comment>
<dbReference type="EMBL" id="JAAIKC010000018">
    <property type="protein sequence ID" value="NEW09473.1"/>
    <property type="molecule type" value="Genomic_DNA"/>
</dbReference>
<dbReference type="InterPro" id="IPR006059">
    <property type="entry name" value="SBP"/>
</dbReference>
<reference evidence="1" key="1">
    <citation type="submission" date="2020-02" db="EMBL/GenBank/DDBJ databases">
        <authorList>
            <person name="Shen X.-R."/>
            <person name="Zhang Y.-X."/>
        </authorList>
    </citation>
    <scope>NUCLEOTIDE SEQUENCE</scope>
    <source>
        <strain evidence="1">SYP-B3998</strain>
    </source>
</reference>
<evidence type="ECO:0000313" key="1">
    <source>
        <dbReference type="EMBL" id="NEW09473.1"/>
    </source>
</evidence>
<dbReference type="AlphaFoldDB" id="A0A6G4A4S9"/>
<accession>A0A6G4A4S9</accession>